<dbReference type="AlphaFoldDB" id="A0A7S0M963"/>
<reference evidence="1" key="1">
    <citation type="submission" date="2021-01" db="EMBL/GenBank/DDBJ databases">
        <authorList>
            <person name="Corre E."/>
            <person name="Pelletier E."/>
            <person name="Niang G."/>
            <person name="Scheremetjew M."/>
            <person name="Finn R."/>
            <person name="Kale V."/>
            <person name="Holt S."/>
            <person name="Cochrane G."/>
            <person name="Meng A."/>
            <person name="Brown T."/>
            <person name="Cohen L."/>
        </authorList>
    </citation>
    <scope>NUCLEOTIDE SEQUENCE</scope>
    <source>
        <strain evidence="1">CCAP979/52</strain>
    </source>
</reference>
<evidence type="ECO:0000313" key="1">
    <source>
        <dbReference type="EMBL" id="CAD8634223.1"/>
    </source>
</evidence>
<dbReference type="EMBL" id="HBEZ01021450">
    <property type="protein sequence ID" value="CAD8634223.1"/>
    <property type="molecule type" value="Transcribed_RNA"/>
</dbReference>
<organism evidence="1">
    <name type="scientific">Cryptomonas curvata</name>
    <dbReference type="NCBI Taxonomy" id="233186"/>
    <lineage>
        <taxon>Eukaryota</taxon>
        <taxon>Cryptophyceae</taxon>
        <taxon>Cryptomonadales</taxon>
        <taxon>Cryptomonadaceae</taxon>
        <taxon>Cryptomonas</taxon>
    </lineage>
</organism>
<gene>
    <name evidence="1" type="ORF">CCUR1050_LOCUS11904</name>
</gene>
<sequence>MITVSGDALCRTSAQKYVTGTFVTYPFRVRSILSVLKQSSGCAKSLKWLGKSKSSSRVAEYFNTFPVSLVAHFGISEQGHSAYLLHCLCMRRKLLSANAGDGRQRGMADSLLSW</sequence>
<proteinExistence type="predicted"/>
<accession>A0A7S0M963</accession>
<name>A0A7S0M963_9CRYP</name>
<protein>
    <submittedName>
        <fullName evidence="1">Uncharacterized protein</fullName>
    </submittedName>
</protein>